<dbReference type="Gene3D" id="1.10.260.40">
    <property type="entry name" value="lambda repressor-like DNA-binding domains"/>
    <property type="match status" value="1"/>
</dbReference>
<keyword evidence="7" id="KW-1185">Reference proteome</keyword>
<dbReference type="PRINTS" id="PR00036">
    <property type="entry name" value="HTHLACI"/>
</dbReference>
<feature type="domain" description="HTH lacI-type" evidence="5">
    <location>
        <begin position="3"/>
        <end position="57"/>
    </location>
</feature>
<comment type="caution">
    <text evidence="6">The sequence shown here is derived from an EMBL/GenBank/DDBJ whole genome shotgun (WGS) entry which is preliminary data.</text>
</comment>
<evidence type="ECO:0000256" key="1">
    <source>
        <dbReference type="ARBA" id="ARBA00022491"/>
    </source>
</evidence>
<sequence>MSVTIKDVARQANVSVATVSRALNGHENVAEAVRKRVLSVANELRYSPHHAARSLSSRRTHTIGVVLPDLYGEFFSELMRGIDQVARERGLHLLVSSYHGNQAEQGAALRAMRGRVDGLLVMSPFVGEAGIVHDNLSPGMPAVLMNSSVDAGPGEPGLRAVSVDNYGGAREMVRHLVDAGHRTIAFIAGPDDNFDAAERLRGYRDELAASLPDAQPWILQGDFDEASGHRAGGELQVAASRPDAVFAANDMMALGCLFALNHAGIQAPRDIAIAGFDDIPLARYVHPSLTTMRVDIAELGGRALRALLEGAAQPPDDGGGMALAEPLVPQLMVRDSSVNKSGGKARVSAVS</sequence>
<organism evidence="6 7">
    <name type="scientific">Luteimonas soli</name>
    <dbReference type="NCBI Taxonomy" id="1648966"/>
    <lineage>
        <taxon>Bacteria</taxon>
        <taxon>Pseudomonadati</taxon>
        <taxon>Pseudomonadota</taxon>
        <taxon>Gammaproteobacteria</taxon>
        <taxon>Lysobacterales</taxon>
        <taxon>Lysobacteraceae</taxon>
        <taxon>Luteimonas</taxon>
    </lineage>
</organism>
<keyword evidence="2" id="KW-0805">Transcription regulation</keyword>
<dbReference type="Pfam" id="PF00356">
    <property type="entry name" value="LacI"/>
    <property type="match status" value="1"/>
</dbReference>
<evidence type="ECO:0000256" key="4">
    <source>
        <dbReference type="ARBA" id="ARBA00023163"/>
    </source>
</evidence>
<evidence type="ECO:0000313" key="6">
    <source>
        <dbReference type="EMBL" id="MFC3715409.1"/>
    </source>
</evidence>
<gene>
    <name evidence="6" type="ORF">ACFONC_04510</name>
</gene>
<keyword evidence="3 6" id="KW-0238">DNA-binding</keyword>
<keyword evidence="4" id="KW-0804">Transcription</keyword>
<evidence type="ECO:0000313" key="7">
    <source>
        <dbReference type="Proteomes" id="UP001595705"/>
    </source>
</evidence>
<dbReference type="SMART" id="SM00354">
    <property type="entry name" value="HTH_LACI"/>
    <property type="match status" value="1"/>
</dbReference>
<name>A0ABV7XKX2_9GAMM</name>
<dbReference type="Gene3D" id="3.40.50.2300">
    <property type="match status" value="2"/>
</dbReference>
<dbReference type="PANTHER" id="PTHR30146">
    <property type="entry name" value="LACI-RELATED TRANSCRIPTIONAL REPRESSOR"/>
    <property type="match status" value="1"/>
</dbReference>
<dbReference type="Proteomes" id="UP001595705">
    <property type="component" value="Unassembled WGS sequence"/>
</dbReference>
<evidence type="ECO:0000259" key="5">
    <source>
        <dbReference type="PROSITE" id="PS50932"/>
    </source>
</evidence>
<dbReference type="Pfam" id="PF13377">
    <property type="entry name" value="Peripla_BP_3"/>
    <property type="match status" value="1"/>
</dbReference>
<accession>A0ABV7XKX2</accession>
<dbReference type="PANTHER" id="PTHR30146:SF151">
    <property type="entry name" value="HTH-TYPE TRANSCRIPTIONAL REPRESSOR CYTR"/>
    <property type="match status" value="1"/>
</dbReference>
<reference evidence="7" key="1">
    <citation type="journal article" date="2019" name="Int. J. Syst. Evol. Microbiol.">
        <title>The Global Catalogue of Microorganisms (GCM) 10K type strain sequencing project: providing services to taxonomists for standard genome sequencing and annotation.</title>
        <authorList>
            <consortium name="The Broad Institute Genomics Platform"/>
            <consortium name="The Broad Institute Genome Sequencing Center for Infectious Disease"/>
            <person name="Wu L."/>
            <person name="Ma J."/>
        </authorList>
    </citation>
    <scope>NUCLEOTIDE SEQUENCE [LARGE SCALE GENOMIC DNA]</scope>
    <source>
        <strain evidence="7">KCTC 42441</strain>
    </source>
</reference>
<dbReference type="SUPFAM" id="SSF53822">
    <property type="entry name" value="Periplasmic binding protein-like I"/>
    <property type="match status" value="1"/>
</dbReference>
<proteinExistence type="predicted"/>
<dbReference type="CDD" id="cd01392">
    <property type="entry name" value="HTH_LacI"/>
    <property type="match status" value="1"/>
</dbReference>
<protein>
    <submittedName>
        <fullName evidence="6">LacI family DNA-binding transcriptional regulator</fullName>
    </submittedName>
</protein>
<dbReference type="SUPFAM" id="SSF47413">
    <property type="entry name" value="lambda repressor-like DNA-binding domains"/>
    <property type="match status" value="1"/>
</dbReference>
<dbReference type="InterPro" id="IPR046335">
    <property type="entry name" value="LacI/GalR-like_sensor"/>
</dbReference>
<dbReference type="PROSITE" id="PS00356">
    <property type="entry name" value="HTH_LACI_1"/>
    <property type="match status" value="1"/>
</dbReference>
<dbReference type="PROSITE" id="PS50932">
    <property type="entry name" value="HTH_LACI_2"/>
    <property type="match status" value="1"/>
</dbReference>
<dbReference type="CDD" id="cd06267">
    <property type="entry name" value="PBP1_LacI_sugar_binding-like"/>
    <property type="match status" value="1"/>
</dbReference>
<dbReference type="GO" id="GO:0003677">
    <property type="term" value="F:DNA binding"/>
    <property type="evidence" value="ECO:0007669"/>
    <property type="project" value="UniProtKB-KW"/>
</dbReference>
<dbReference type="InterPro" id="IPR028082">
    <property type="entry name" value="Peripla_BP_I"/>
</dbReference>
<evidence type="ECO:0000256" key="3">
    <source>
        <dbReference type="ARBA" id="ARBA00023125"/>
    </source>
</evidence>
<keyword evidence="1" id="KW-0678">Repressor</keyword>
<dbReference type="InterPro" id="IPR000843">
    <property type="entry name" value="HTH_LacI"/>
</dbReference>
<dbReference type="RefSeq" id="WP_386742528.1">
    <property type="nucleotide sequence ID" value="NZ_JBHRYA010000003.1"/>
</dbReference>
<dbReference type="EMBL" id="JBHRYA010000003">
    <property type="protein sequence ID" value="MFC3715409.1"/>
    <property type="molecule type" value="Genomic_DNA"/>
</dbReference>
<evidence type="ECO:0000256" key="2">
    <source>
        <dbReference type="ARBA" id="ARBA00023015"/>
    </source>
</evidence>
<dbReference type="InterPro" id="IPR010982">
    <property type="entry name" value="Lambda_DNA-bd_dom_sf"/>
</dbReference>